<dbReference type="KEGG" id="foc:113211018"/>
<dbReference type="Proteomes" id="UP000504606">
    <property type="component" value="Unplaced"/>
</dbReference>
<dbReference type="RefSeq" id="XP_026285037.2">
    <property type="nucleotide sequence ID" value="XM_026429252.2"/>
</dbReference>
<name>A0A6J1SVY3_FRAOC</name>
<protein>
    <submittedName>
        <fullName evidence="3">Uncharacterized protein LOC113211018</fullName>
    </submittedName>
</protein>
<sequence>MEQLSEAMLARVLRHLDVRDLLACRLVSKRLGAAALHPDAWSHRELVGDRPCVCAVLLLAPCLAKLVYHNHRVFHRRAFLRTRCAVAELALVLHQPDGHHTVEAAVVLRKQESLGRLRRLELCNFFRSTGNEVLVRTVRAATAALDALVVMGGVPSAAGNVQYELPEPGLRRFTFTRGASLVDHCTEPFVNAVLASHGATLEEVHLGPGPLSPASDTMAALLAGAPRLRALTCEMLPGLQAVSAACPALSELVLHAYPSAPYKDALRFLRGCKRLRKVSLKYTYFDLGDSDDSDGGDDIFPDYGTDMVEALAPSSAIIELLSVSGLYLPCPVLELLPPMPALRQLEVLEEPLNDELLLDVTPARAPALRSLRLSTDWKQCGHAWLHKDALRTALAANPSLHVQLKGPIDCPFAECEPCAVLGCHREVGWYAVDQLGVFSHPPGECPAPEHHPVDVPWPWLHIPCNAE</sequence>
<dbReference type="InterPro" id="IPR036047">
    <property type="entry name" value="F-box-like_dom_sf"/>
</dbReference>
<evidence type="ECO:0000313" key="2">
    <source>
        <dbReference type="Proteomes" id="UP000504606"/>
    </source>
</evidence>
<dbReference type="InterPro" id="IPR001810">
    <property type="entry name" value="F-box_dom"/>
</dbReference>
<dbReference type="SUPFAM" id="SSF81383">
    <property type="entry name" value="F-box domain"/>
    <property type="match status" value="1"/>
</dbReference>
<keyword evidence="2" id="KW-1185">Reference proteome</keyword>
<proteinExistence type="predicted"/>
<dbReference type="Gene3D" id="3.80.10.10">
    <property type="entry name" value="Ribonuclease Inhibitor"/>
    <property type="match status" value="1"/>
</dbReference>
<evidence type="ECO:0000313" key="3">
    <source>
        <dbReference type="RefSeq" id="XP_026285037.2"/>
    </source>
</evidence>
<dbReference type="InterPro" id="IPR032675">
    <property type="entry name" value="LRR_dom_sf"/>
</dbReference>
<dbReference type="CDD" id="cd09917">
    <property type="entry name" value="F-box_SF"/>
    <property type="match status" value="1"/>
</dbReference>
<accession>A0A6J1SVY3</accession>
<gene>
    <name evidence="3" type="primary">LOC113211018</name>
</gene>
<dbReference type="Gene3D" id="1.20.1280.50">
    <property type="match status" value="1"/>
</dbReference>
<reference evidence="3" key="1">
    <citation type="submission" date="2025-08" db="UniProtKB">
        <authorList>
            <consortium name="RefSeq"/>
        </authorList>
    </citation>
    <scope>IDENTIFICATION</scope>
    <source>
        <tissue evidence="3">Whole organism</tissue>
    </source>
</reference>
<dbReference type="PROSITE" id="PS50181">
    <property type="entry name" value="FBOX"/>
    <property type="match status" value="1"/>
</dbReference>
<organism evidence="2 3">
    <name type="scientific">Frankliniella occidentalis</name>
    <name type="common">Western flower thrips</name>
    <name type="synonym">Euthrips occidentalis</name>
    <dbReference type="NCBI Taxonomy" id="133901"/>
    <lineage>
        <taxon>Eukaryota</taxon>
        <taxon>Metazoa</taxon>
        <taxon>Ecdysozoa</taxon>
        <taxon>Arthropoda</taxon>
        <taxon>Hexapoda</taxon>
        <taxon>Insecta</taxon>
        <taxon>Pterygota</taxon>
        <taxon>Neoptera</taxon>
        <taxon>Paraneoptera</taxon>
        <taxon>Thysanoptera</taxon>
        <taxon>Terebrantia</taxon>
        <taxon>Thripoidea</taxon>
        <taxon>Thripidae</taxon>
        <taxon>Frankliniella</taxon>
    </lineage>
</organism>
<dbReference type="GeneID" id="113211018"/>
<dbReference type="OrthoDB" id="9049704at2759"/>
<dbReference type="Pfam" id="PF00646">
    <property type="entry name" value="F-box"/>
    <property type="match status" value="1"/>
</dbReference>
<dbReference type="AlphaFoldDB" id="A0A6J1SVY3"/>
<feature type="domain" description="F-box" evidence="1">
    <location>
        <begin position="1"/>
        <end position="44"/>
    </location>
</feature>
<evidence type="ECO:0000259" key="1">
    <source>
        <dbReference type="PROSITE" id="PS50181"/>
    </source>
</evidence>
<dbReference type="SMART" id="SM00256">
    <property type="entry name" value="FBOX"/>
    <property type="match status" value="1"/>
</dbReference>